<dbReference type="InterPro" id="IPR004776">
    <property type="entry name" value="Mem_transp_PIN-like"/>
</dbReference>
<accession>A6TTK6</accession>
<name>A6TTK6_ALKMQ</name>
<keyword evidence="6 7" id="KW-0472">Membrane</keyword>
<reference evidence="9" key="1">
    <citation type="journal article" date="2016" name="Genome Announc.">
        <title>Complete genome sequence of Alkaliphilus metalliredigens strain QYMF, an alkaliphilic and metal-reducing bacterium isolated from borax-contaminated leachate ponds.</title>
        <authorList>
            <person name="Hwang C."/>
            <person name="Copeland A."/>
            <person name="Lucas S."/>
            <person name="Lapidus A."/>
            <person name="Barry K."/>
            <person name="Detter J.C."/>
            <person name="Glavina Del Rio T."/>
            <person name="Hammon N."/>
            <person name="Israni S."/>
            <person name="Dalin E."/>
            <person name="Tice H."/>
            <person name="Pitluck S."/>
            <person name="Chertkov O."/>
            <person name="Brettin T."/>
            <person name="Bruce D."/>
            <person name="Han C."/>
            <person name="Schmutz J."/>
            <person name="Larimer F."/>
            <person name="Land M.L."/>
            <person name="Hauser L."/>
            <person name="Kyrpides N."/>
            <person name="Mikhailova N."/>
            <person name="Ye Q."/>
            <person name="Zhou J."/>
            <person name="Richardson P."/>
            <person name="Fields M.W."/>
        </authorList>
    </citation>
    <scope>NUCLEOTIDE SEQUENCE [LARGE SCALE GENOMIC DNA]</scope>
    <source>
        <strain evidence="9">QYMF</strain>
    </source>
</reference>
<dbReference type="PANTHER" id="PTHR36838:SF1">
    <property type="entry name" value="SLR1864 PROTEIN"/>
    <property type="match status" value="1"/>
</dbReference>
<evidence type="ECO:0000256" key="6">
    <source>
        <dbReference type="ARBA" id="ARBA00023136"/>
    </source>
</evidence>
<feature type="transmembrane region" description="Helical" evidence="7">
    <location>
        <begin position="234"/>
        <end position="255"/>
    </location>
</feature>
<evidence type="ECO:0000313" key="8">
    <source>
        <dbReference type="EMBL" id="ABR49524.1"/>
    </source>
</evidence>
<feature type="transmembrane region" description="Helical" evidence="7">
    <location>
        <begin position="102"/>
        <end position="125"/>
    </location>
</feature>
<evidence type="ECO:0000256" key="2">
    <source>
        <dbReference type="ARBA" id="ARBA00022448"/>
    </source>
</evidence>
<dbReference type="KEGG" id="amt:Amet_3396"/>
<dbReference type="GO" id="GO:0055085">
    <property type="term" value="P:transmembrane transport"/>
    <property type="evidence" value="ECO:0007669"/>
    <property type="project" value="InterPro"/>
</dbReference>
<proteinExistence type="predicted"/>
<dbReference type="eggNOG" id="COG0679">
    <property type="taxonomic scope" value="Bacteria"/>
</dbReference>
<evidence type="ECO:0000256" key="1">
    <source>
        <dbReference type="ARBA" id="ARBA00004141"/>
    </source>
</evidence>
<feature type="transmembrane region" description="Helical" evidence="7">
    <location>
        <begin position="62"/>
        <end position="82"/>
    </location>
</feature>
<dbReference type="EMBL" id="CP000724">
    <property type="protein sequence ID" value="ABR49524.1"/>
    <property type="molecule type" value="Genomic_DNA"/>
</dbReference>
<keyword evidence="3" id="KW-1003">Cell membrane</keyword>
<evidence type="ECO:0000313" key="9">
    <source>
        <dbReference type="Proteomes" id="UP000001572"/>
    </source>
</evidence>
<dbReference type="Pfam" id="PF03547">
    <property type="entry name" value="Mem_trans"/>
    <property type="match status" value="1"/>
</dbReference>
<sequence>MNVFLFILTNNITPILVLITLGYLMNKKFDLNIQTLTKFNFYIFVPAFTFVNLYTTKIPVEMIKVVVTAVLIMGINMSVASLTSKIRGYDEGLKNAFTNSAIFFNAGNIGIPLITLVFSSVPFVINGQTPYLELALTAQIMMLVVQNITANTIGFLNAGRANTDWKKSLGKVLGMPTIYAVPLALILKTIPYDMTQVAIWPALDYARNALVPTSLLTLGVQLSRTAFEFKNKEVYLSVIIRLLGGPILALIFIYLFGMNGIIAQVVMISSALPTAVNTALIAVEYDNYPDFASQAVMTSTLFSSVSLVFVIYMARMIFPMA</sequence>
<keyword evidence="9" id="KW-1185">Reference proteome</keyword>
<keyword evidence="4 7" id="KW-0812">Transmembrane</keyword>
<dbReference type="OrthoDB" id="527159at2"/>
<evidence type="ECO:0000256" key="3">
    <source>
        <dbReference type="ARBA" id="ARBA00022475"/>
    </source>
</evidence>
<dbReference type="STRING" id="293826.Amet_3396"/>
<evidence type="ECO:0000256" key="5">
    <source>
        <dbReference type="ARBA" id="ARBA00022989"/>
    </source>
</evidence>
<dbReference type="RefSeq" id="WP_012064487.1">
    <property type="nucleotide sequence ID" value="NC_009633.1"/>
</dbReference>
<keyword evidence="5 7" id="KW-1133">Transmembrane helix</keyword>
<feature type="transmembrane region" description="Helical" evidence="7">
    <location>
        <begin position="295"/>
        <end position="318"/>
    </location>
</feature>
<dbReference type="GO" id="GO:0016020">
    <property type="term" value="C:membrane"/>
    <property type="evidence" value="ECO:0007669"/>
    <property type="project" value="UniProtKB-SubCell"/>
</dbReference>
<comment type="subcellular location">
    <subcellularLocation>
        <location evidence="1">Membrane</location>
        <topology evidence="1">Multi-pass membrane protein</topology>
    </subcellularLocation>
</comment>
<organism evidence="8 9">
    <name type="scientific">Alkaliphilus metalliredigens (strain QYMF)</name>
    <dbReference type="NCBI Taxonomy" id="293826"/>
    <lineage>
        <taxon>Bacteria</taxon>
        <taxon>Bacillati</taxon>
        <taxon>Bacillota</taxon>
        <taxon>Clostridia</taxon>
        <taxon>Peptostreptococcales</taxon>
        <taxon>Natronincolaceae</taxon>
        <taxon>Alkaliphilus</taxon>
    </lineage>
</organism>
<dbReference type="Proteomes" id="UP000001572">
    <property type="component" value="Chromosome"/>
</dbReference>
<gene>
    <name evidence="8" type="ordered locus">Amet_3396</name>
</gene>
<dbReference type="AlphaFoldDB" id="A6TTK6"/>
<feature type="transmembrane region" description="Helical" evidence="7">
    <location>
        <begin position="6"/>
        <end position="24"/>
    </location>
</feature>
<dbReference type="PANTHER" id="PTHR36838">
    <property type="entry name" value="AUXIN EFFLUX CARRIER FAMILY PROTEIN"/>
    <property type="match status" value="1"/>
</dbReference>
<evidence type="ECO:0000256" key="4">
    <source>
        <dbReference type="ARBA" id="ARBA00022692"/>
    </source>
</evidence>
<protein>
    <submittedName>
        <fullName evidence="8">Auxin Efflux Carrier</fullName>
    </submittedName>
</protein>
<feature type="transmembrane region" description="Helical" evidence="7">
    <location>
        <begin position="261"/>
        <end position="283"/>
    </location>
</feature>
<evidence type="ECO:0000256" key="7">
    <source>
        <dbReference type="SAM" id="Phobius"/>
    </source>
</evidence>
<dbReference type="HOGENOM" id="CLU_056175_4_0_9"/>
<keyword evidence="2" id="KW-0813">Transport</keyword>
<feature type="transmembrane region" description="Helical" evidence="7">
    <location>
        <begin position="131"/>
        <end position="156"/>
    </location>
</feature>
<feature type="transmembrane region" description="Helical" evidence="7">
    <location>
        <begin position="36"/>
        <end position="56"/>
    </location>
</feature>